<comment type="caution">
    <text evidence="1">The sequence shown here is derived from an EMBL/GenBank/DDBJ whole genome shotgun (WGS) entry which is preliminary data.</text>
</comment>
<evidence type="ECO:0000313" key="1">
    <source>
        <dbReference type="EMBL" id="RXG25621.1"/>
    </source>
</evidence>
<proteinExistence type="predicted"/>
<dbReference type="RefSeq" id="WP_164918227.1">
    <property type="nucleotide sequence ID" value="NZ_JBHUOO010000018.1"/>
</dbReference>
<dbReference type="Proteomes" id="UP000289859">
    <property type="component" value="Unassembled WGS sequence"/>
</dbReference>
<sequence length="56" mass="6527">MEILEYDDFLQQEKERSSAVSVCLVAHSLIQEVKSGDGIPPIKMYYYFKPVILWFA</sequence>
<organism evidence="1 2">
    <name type="scientific">Leeuwenhoekiella polynyae</name>
    <dbReference type="NCBI Taxonomy" id="1550906"/>
    <lineage>
        <taxon>Bacteria</taxon>
        <taxon>Pseudomonadati</taxon>
        <taxon>Bacteroidota</taxon>
        <taxon>Flavobacteriia</taxon>
        <taxon>Flavobacteriales</taxon>
        <taxon>Flavobacteriaceae</taxon>
        <taxon>Leeuwenhoekiella</taxon>
    </lineage>
</organism>
<gene>
    <name evidence="1" type="ORF">DSM02_787</name>
</gene>
<protein>
    <submittedName>
        <fullName evidence="1">Uncharacterized protein</fullName>
    </submittedName>
</protein>
<accession>A0A4Q0PFM1</accession>
<name>A0A4Q0PFM1_9FLAO</name>
<dbReference type="EMBL" id="QOVK01000002">
    <property type="protein sequence ID" value="RXG25621.1"/>
    <property type="molecule type" value="Genomic_DNA"/>
</dbReference>
<dbReference type="AlphaFoldDB" id="A0A4Q0PFM1"/>
<reference evidence="1 2" key="1">
    <citation type="submission" date="2018-07" db="EMBL/GenBank/DDBJ databases">
        <title>Leeuwenhoekiella genomics.</title>
        <authorList>
            <person name="Tahon G."/>
            <person name="Willems A."/>
        </authorList>
    </citation>
    <scope>NUCLEOTIDE SEQUENCE [LARGE SCALE GENOMIC DNA]</scope>
    <source>
        <strain evidence="1 2">LMG 29608</strain>
    </source>
</reference>
<keyword evidence="2" id="KW-1185">Reference proteome</keyword>
<evidence type="ECO:0000313" key="2">
    <source>
        <dbReference type="Proteomes" id="UP000289859"/>
    </source>
</evidence>